<comment type="caution">
    <text evidence="3">The sequence shown here is derived from an EMBL/GenBank/DDBJ whole genome shotgun (WGS) entry which is preliminary data.</text>
</comment>
<evidence type="ECO:0000313" key="4">
    <source>
        <dbReference type="Proteomes" id="UP001157439"/>
    </source>
</evidence>
<evidence type="ECO:0000256" key="1">
    <source>
        <dbReference type="ARBA" id="ARBA00007100"/>
    </source>
</evidence>
<organism evidence="3 4">
    <name type="scientific">Paraferrimonas haliotis</name>
    <dbReference type="NCBI Taxonomy" id="2013866"/>
    <lineage>
        <taxon>Bacteria</taxon>
        <taxon>Pseudomonadati</taxon>
        <taxon>Pseudomonadota</taxon>
        <taxon>Gammaproteobacteria</taxon>
        <taxon>Alteromonadales</taxon>
        <taxon>Ferrimonadaceae</taxon>
        <taxon>Paraferrimonas</taxon>
    </lineage>
</organism>
<dbReference type="InterPro" id="IPR032698">
    <property type="entry name" value="SirB1_N"/>
</dbReference>
<evidence type="ECO:0000259" key="2">
    <source>
        <dbReference type="Pfam" id="PF13369"/>
    </source>
</evidence>
<dbReference type="Pfam" id="PF13369">
    <property type="entry name" value="Transglut_core2"/>
    <property type="match status" value="1"/>
</dbReference>
<dbReference type="RefSeq" id="WP_095497454.1">
    <property type="nucleotide sequence ID" value="NZ_BSPO01000002.1"/>
</dbReference>
<dbReference type="Gene3D" id="1.25.40.10">
    <property type="entry name" value="Tetratricopeptide repeat domain"/>
    <property type="match status" value="1"/>
</dbReference>
<dbReference type="InterPro" id="IPR011990">
    <property type="entry name" value="TPR-like_helical_dom_sf"/>
</dbReference>
<dbReference type="SUPFAM" id="SSF48452">
    <property type="entry name" value="TPR-like"/>
    <property type="match status" value="1"/>
</dbReference>
<sequence>MQLTWCFDTDLEEPSALLELGETLGLSQIKTSQWRLLELKGAVLSQYLIDHQQRLAALLEWFYQTQGFAAAEKGYFSAASADIGRVLTTREGNATALAVILKILAKQLNLTLDILMLPGNCVLRFEHNGQCHYLNPLDGQPLTLHQMHSLIRGELGNHAQLEEHYLRGATNEIISKRLINEIKAGFVVEGKFELALHCCNLLMSRYPEQLQYVRERAFMEQQLGCHKAAAVDLQTFMDKSPKDEALAELLRMQIKELQQAQAIYH</sequence>
<proteinExistence type="inferred from homology"/>
<reference evidence="3 4" key="1">
    <citation type="journal article" date="2014" name="Int. J. Syst. Evol. Microbiol.">
        <title>Complete genome sequence of Corynebacterium casei LMG S-19264T (=DSM 44701T), isolated from a smear-ripened cheese.</title>
        <authorList>
            <consortium name="US DOE Joint Genome Institute (JGI-PGF)"/>
            <person name="Walter F."/>
            <person name="Albersmeier A."/>
            <person name="Kalinowski J."/>
            <person name="Ruckert C."/>
        </authorList>
    </citation>
    <scope>NUCLEOTIDE SEQUENCE [LARGE SCALE GENOMIC DNA]</scope>
    <source>
        <strain evidence="3 4">NBRC 112785</strain>
    </source>
</reference>
<name>A0AA37WXT3_9GAMM</name>
<dbReference type="Pfam" id="PF13371">
    <property type="entry name" value="TPR_9"/>
    <property type="match status" value="1"/>
</dbReference>
<accession>A0AA37WXT3</accession>
<dbReference type="EMBL" id="BSPO01000002">
    <property type="protein sequence ID" value="GLS82970.1"/>
    <property type="molecule type" value="Genomic_DNA"/>
</dbReference>
<dbReference type="AlphaFoldDB" id="A0AA37WXT3"/>
<keyword evidence="4" id="KW-1185">Reference proteome</keyword>
<feature type="domain" description="Protein SirB1 N-terminal" evidence="2">
    <location>
        <begin position="50"/>
        <end position="180"/>
    </location>
</feature>
<gene>
    <name evidence="3" type="ORF">GCM10007894_09470</name>
</gene>
<protein>
    <recommendedName>
        <fullName evidence="2">Protein SirB1 N-terminal domain-containing protein</fullName>
    </recommendedName>
</protein>
<evidence type="ECO:0000313" key="3">
    <source>
        <dbReference type="EMBL" id="GLS82970.1"/>
    </source>
</evidence>
<comment type="similarity">
    <text evidence="1">Belongs to the UPF0162 family.</text>
</comment>
<dbReference type="Proteomes" id="UP001157439">
    <property type="component" value="Unassembled WGS sequence"/>
</dbReference>